<evidence type="ECO:0000256" key="1">
    <source>
        <dbReference type="ARBA" id="ARBA00001933"/>
    </source>
</evidence>
<keyword evidence="6 13" id="KW-0456">Lyase</keyword>
<dbReference type="CDD" id="cd01559">
    <property type="entry name" value="ADCL_like"/>
    <property type="match status" value="1"/>
</dbReference>
<dbReference type="RefSeq" id="WP_087507195.1">
    <property type="nucleotide sequence ID" value="NZ_BMDX01000021.1"/>
</dbReference>
<dbReference type="InterPro" id="IPR043132">
    <property type="entry name" value="BCAT-like_C"/>
</dbReference>
<dbReference type="AlphaFoldDB" id="A0A8J2XQZ7"/>
<evidence type="ECO:0000256" key="9">
    <source>
        <dbReference type="ARBA" id="ARBA00049529"/>
    </source>
</evidence>
<name>A0A8J2XQZ7_9GAMM</name>
<dbReference type="SUPFAM" id="SSF56752">
    <property type="entry name" value="D-aminoacid aminotransferase-like PLP-dependent enzymes"/>
    <property type="match status" value="1"/>
</dbReference>
<dbReference type="Gene3D" id="3.30.470.10">
    <property type="match status" value="1"/>
</dbReference>
<keyword evidence="14" id="KW-1185">Reference proteome</keyword>
<keyword evidence="5" id="KW-0289">Folate biosynthesis</keyword>
<evidence type="ECO:0000256" key="12">
    <source>
        <dbReference type="NCBIfam" id="TIGR03461"/>
    </source>
</evidence>
<evidence type="ECO:0000256" key="6">
    <source>
        <dbReference type="ARBA" id="ARBA00023239"/>
    </source>
</evidence>
<dbReference type="InterPro" id="IPR001544">
    <property type="entry name" value="Aminotrans_IV"/>
</dbReference>
<dbReference type="InterPro" id="IPR050571">
    <property type="entry name" value="Class-IV_PLP-Dep_Aminotrnsfr"/>
</dbReference>
<dbReference type="NCBIfam" id="NF004761">
    <property type="entry name" value="PRK06092.1"/>
    <property type="match status" value="1"/>
</dbReference>
<dbReference type="GO" id="GO:0005829">
    <property type="term" value="C:cytosol"/>
    <property type="evidence" value="ECO:0007669"/>
    <property type="project" value="TreeGrafter"/>
</dbReference>
<evidence type="ECO:0000256" key="4">
    <source>
        <dbReference type="ARBA" id="ARBA00022898"/>
    </source>
</evidence>
<dbReference type="InterPro" id="IPR036038">
    <property type="entry name" value="Aminotransferase-like"/>
</dbReference>
<comment type="similarity">
    <text evidence="2">Belongs to the class-IV pyridoxal-phosphate-dependent aminotransferase family.</text>
</comment>
<dbReference type="Gene3D" id="3.20.10.10">
    <property type="entry name" value="D-amino Acid Aminotransferase, subunit A, domain 2"/>
    <property type="match status" value="1"/>
</dbReference>
<evidence type="ECO:0000256" key="10">
    <source>
        <dbReference type="ARBA" id="ARBA00054027"/>
    </source>
</evidence>
<sequence>MWINGKQTDLVNAQQRAFSFGDGMFTTFRVSNGKVCHLAAHIERLRQGCEALAIGGLDWQRIEQEMNDVAATAESSLMVGKAIISRGQGGRGYSADGVSEPLRAIGLFAFPSHCQTWREQGVALAQADLQLGIQPMLAGHKTLNRLEQVLGKQELTAKGAVEGVFCDSLGYVVECNASNLFWRKGQDIYTPDLSMAGVNGVFRRLVMTFCKERNMPVQVVRVQPAVLAEADELFICNSVFGPVPVVSYQQQNYQSHFVCRLLQKELDAIES</sequence>
<dbReference type="InterPro" id="IPR043131">
    <property type="entry name" value="BCAT-like_N"/>
</dbReference>
<gene>
    <name evidence="13" type="primary">pabC</name>
    <name evidence="13" type="ORF">GCM10011369_31220</name>
</gene>
<dbReference type="NCBIfam" id="TIGR03461">
    <property type="entry name" value="pabC_Proteo"/>
    <property type="match status" value="1"/>
</dbReference>
<dbReference type="OrthoDB" id="9805628at2"/>
<dbReference type="EC" id="4.1.3.38" evidence="8 12"/>
<comment type="subunit">
    <text evidence="3">Homodimer.</text>
</comment>
<dbReference type="PANTHER" id="PTHR42743">
    <property type="entry name" value="AMINO-ACID AMINOTRANSFERASE"/>
    <property type="match status" value="1"/>
</dbReference>
<evidence type="ECO:0000256" key="11">
    <source>
        <dbReference type="ARBA" id="ARBA00069174"/>
    </source>
</evidence>
<dbReference type="PANTHER" id="PTHR42743:SF2">
    <property type="entry name" value="AMINODEOXYCHORISMATE LYASE"/>
    <property type="match status" value="1"/>
</dbReference>
<dbReference type="GO" id="GO:0008696">
    <property type="term" value="F:4-amino-4-deoxychorismate lyase activity"/>
    <property type="evidence" value="ECO:0007669"/>
    <property type="project" value="UniProtKB-UniRule"/>
</dbReference>
<reference evidence="14" key="1">
    <citation type="journal article" date="2019" name="Int. J. Syst. Evol. Microbiol.">
        <title>The Global Catalogue of Microorganisms (GCM) 10K type strain sequencing project: providing services to taxonomists for standard genome sequencing and annotation.</title>
        <authorList>
            <consortium name="The Broad Institute Genomics Platform"/>
            <consortium name="The Broad Institute Genome Sequencing Center for Infectious Disease"/>
            <person name="Wu L."/>
            <person name="Ma J."/>
        </authorList>
    </citation>
    <scope>NUCLEOTIDE SEQUENCE [LARGE SCALE GENOMIC DNA]</scope>
    <source>
        <strain evidence="14">CGMCC 1.10130</strain>
    </source>
</reference>
<keyword evidence="4" id="KW-0663">Pyridoxal phosphate</keyword>
<comment type="catalytic activity">
    <reaction evidence="9">
        <text>4-amino-4-deoxychorismate = 4-aminobenzoate + pyruvate + H(+)</text>
        <dbReference type="Rhea" id="RHEA:16201"/>
        <dbReference type="ChEBI" id="CHEBI:15361"/>
        <dbReference type="ChEBI" id="CHEBI:15378"/>
        <dbReference type="ChEBI" id="CHEBI:17836"/>
        <dbReference type="ChEBI" id="CHEBI:58406"/>
        <dbReference type="EC" id="4.1.3.38"/>
    </reaction>
</comment>
<dbReference type="InterPro" id="IPR017824">
    <property type="entry name" value="Aminodeoxychorismate_lyase_IV"/>
</dbReference>
<evidence type="ECO:0000313" key="13">
    <source>
        <dbReference type="EMBL" id="GGA86939.1"/>
    </source>
</evidence>
<dbReference type="Pfam" id="PF01063">
    <property type="entry name" value="Aminotran_4"/>
    <property type="match status" value="1"/>
</dbReference>
<comment type="function">
    <text evidence="10">Involved in the biosynthesis of p-aminobenzoate (PABA), a precursor of tetrahydrofolate. Converts 4-amino-4-deoxychorismate into 4-aminobenzoate (PABA) and pyruvate.</text>
</comment>
<accession>A0A8J2XQZ7</accession>
<dbReference type="FunFam" id="3.20.10.10:FF:000002">
    <property type="entry name" value="D-alanine aminotransferase"/>
    <property type="match status" value="1"/>
</dbReference>
<organism evidence="13 14">
    <name type="scientific">Neiella marina</name>
    <dbReference type="NCBI Taxonomy" id="508461"/>
    <lineage>
        <taxon>Bacteria</taxon>
        <taxon>Pseudomonadati</taxon>
        <taxon>Pseudomonadota</taxon>
        <taxon>Gammaproteobacteria</taxon>
        <taxon>Alteromonadales</taxon>
        <taxon>Echinimonadaceae</taxon>
        <taxon>Neiella</taxon>
    </lineage>
</organism>
<dbReference type="GO" id="GO:0030170">
    <property type="term" value="F:pyridoxal phosphate binding"/>
    <property type="evidence" value="ECO:0007669"/>
    <property type="project" value="InterPro"/>
</dbReference>
<dbReference type="GO" id="GO:0046656">
    <property type="term" value="P:folic acid biosynthetic process"/>
    <property type="evidence" value="ECO:0007669"/>
    <property type="project" value="UniProtKB-KW"/>
</dbReference>
<dbReference type="GO" id="GO:0008153">
    <property type="term" value="P:4-aminobenzoate biosynthetic process"/>
    <property type="evidence" value="ECO:0007669"/>
    <property type="project" value="UniProtKB-UniRule"/>
</dbReference>
<evidence type="ECO:0000256" key="7">
    <source>
        <dbReference type="ARBA" id="ARBA00035633"/>
    </source>
</evidence>
<comment type="pathway">
    <text evidence="7">Cofactor biosynthesis; tetrahydrofolate biosynthesis; 4-aminobenzoate from chorismate: step 2/2.</text>
</comment>
<comment type="caution">
    <text evidence="13">The sequence shown here is derived from an EMBL/GenBank/DDBJ whole genome shotgun (WGS) entry which is preliminary data.</text>
</comment>
<comment type="cofactor">
    <cofactor evidence="1">
        <name>pyridoxal 5'-phosphate</name>
        <dbReference type="ChEBI" id="CHEBI:597326"/>
    </cofactor>
</comment>
<dbReference type="EMBL" id="BMDX01000021">
    <property type="protein sequence ID" value="GGA86939.1"/>
    <property type="molecule type" value="Genomic_DNA"/>
</dbReference>
<protein>
    <recommendedName>
        <fullName evidence="11 12">Aminodeoxychorismate lyase</fullName>
        <ecNumber evidence="8 12">4.1.3.38</ecNumber>
    </recommendedName>
</protein>
<evidence type="ECO:0000313" key="14">
    <source>
        <dbReference type="Proteomes" id="UP000619743"/>
    </source>
</evidence>
<evidence type="ECO:0000256" key="8">
    <source>
        <dbReference type="ARBA" id="ARBA00035676"/>
    </source>
</evidence>
<dbReference type="Proteomes" id="UP000619743">
    <property type="component" value="Unassembled WGS sequence"/>
</dbReference>
<evidence type="ECO:0000256" key="3">
    <source>
        <dbReference type="ARBA" id="ARBA00011738"/>
    </source>
</evidence>
<proteinExistence type="inferred from homology"/>
<evidence type="ECO:0000256" key="2">
    <source>
        <dbReference type="ARBA" id="ARBA00009320"/>
    </source>
</evidence>
<evidence type="ECO:0000256" key="5">
    <source>
        <dbReference type="ARBA" id="ARBA00022909"/>
    </source>
</evidence>